<keyword evidence="2" id="KW-1185">Reference proteome</keyword>
<dbReference type="Proteomes" id="UP001554047">
    <property type="component" value="Unassembled WGS sequence"/>
</dbReference>
<sequence length="112" mass="13142">MMTAKIYIDYFEKELANEGNKRARLKKYMTSLFERLVELTSSISPETFWAVFPEILGIDAKLTLLLELISFDDFSNDEIIRIVETDYQTYFKELCGYDLKQETKPSIIFTVC</sequence>
<comment type="caution">
    <text evidence="1">The sequence shown here is derived from an EMBL/GenBank/DDBJ whole genome shotgun (WGS) entry which is preliminary data.</text>
</comment>
<evidence type="ECO:0000313" key="1">
    <source>
        <dbReference type="EMBL" id="MEW3467917.1"/>
    </source>
</evidence>
<reference evidence="1 2" key="1">
    <citation type="submission" date="2024-05" db="EMBL/GenBank/DDBJ databases">
        <title>Human gut microbiome strain richness.</title>
        <authorList>
            <person name="Chen-Liaw A."/>
        </authorList>
    </citation>
    <scope>NUCLEOTIDE SEQUENCE [LARGE SCALE GENOMIC DNA]</scope>
    <source>
        <strain evidence="1 2">J1100102st1_G3_J1100102_180507</strain>
    </source>
</reference>
<name>A0ABV3MHK3_9ENTE</name>
<accession>A0ABV3MHK3</accession>
<dbReference type="RefSeq" id="WP_016621806.1">
    <property type="nucleotide sequence ID" value="NZ_JBDKBP010000022.1"/>
</dbReference>
<gene>
    <name evidence="1" type="ORF">AB1I55_17615</name>
</gene>
<proteinExistence type="predicted"/>
<dbReference type="Pfam" id="PF22652">
    <property type="entry name" value="DUF7006"/>
    <property type="match status" value="1"/>
</dbReference>
<evidence type="ECO:0000313" key="2">
    <source>
        <dbReference type="Proteomes" id="UP001554047"/>
    </source>
</evidence>
<dbReference type="EMBL" id="JBFDTB010000060">
    <property type="protein sequence ID" value="MEW3467917.1"/>
    <property type="molecule type" value="Genomic_DNA"/>
</dbReference>
<dbReference type="InterPro" id="IPR054275">
    <property type="entry name" value="DUF7006"/>
</dbReference>
<protein>
    <submittedName>
        <fullName evidence="1">Uncharacterized protein</fullName>
    </submittedName>
</protein>
<organism evidence="1 2">
    <name type="scientific">Enterococcus entomosocium</name>
    <dbReference type="NCBI Taxonomy" id="3034352"/>
    <lineage>
        <taxon>Bacteria</taxon>
        <taxon>Bacillati</taxon>
        <taxon>Bacillota</taxon>
        <taxon>Bacilli</taxon>
        <taxon>Lactobacillales</taxon>
        <taxon>Enterococcaceae</taxon>
        <taxon>Enterococcus</taxon>
    </lineage>
</organism>